<accession>A0A2N1N7S0</accession>
<reference evidence="1 2" key="2">
    <citation type="submission" date="2017-10" db="EMBL/GenBank/DDBJ databases">
        <title>Extensive intraspecific genome diversity in a model arbuscular mycorrhizal fungus.</title>
        <authorList>
            <person name="Chen E.C.H."/>
            <person name="Morin E."/>
            <person name="Baudet D."/>
            <person name="Noel J."/>
            <person name="Ndikumana S."/>
            <person name="Charron P."/>
            <person name="St-Onge C."/>
            <person name="Giorgi J."/>
            <person name="Grigoriev I.V."/>
            <person name="Roux C."/>
            <person name="Martin F.M."/>
            <person name="Corradi N."/>
        </authorList>
    </citation>
    <scope>NUCLEOTIDE SEQUENCE [LARGE SCALE GENOMIC DNA]</scope>
    <source>
        <strain evidence="1 2">C2</strain>
    </source>
</reference>
<protein>
    <submittedName>
        <fullName evidence="1">Uncharacterized protein</fullName>
    </submittedName>
</protein>
<proteinExistence type="predicted"/>
<sequence>MIINKNKYDNHYLPLPIPLNEVERRRALWRFQILNTSNDVNFTRIVALSKEHFKTSISMISLLNTTHQWFKVEDDTQRQFEEEERDYLSNFGINIVNEVLKRRVIIADRAKARKKRGYDLLHPNQSHHQQADYVLLMIDVEPRD</sequence>
<dbReference type="Proteomes" id="UP000233469">
    <property type="component" value="Unassembled WGS sequence"/>
</dbReference>
<dbReference type="VEuPathDB" id="FungiDB:RhiirA1_450610"/>
<comment type="caution">
    <text evidence="1">The sequence shown here is derived from an EMBL/GenBank/DDBJ whole genome shotgun (WGS) entry which is preliminary data.</text>
</comment>
<gene>
    <name evidence="1" type="ORF">RhiirC2_850360</name>
</gene>
<dbReference type="VEuPathDB" id="FungiDB:RhiirFUN_026825"/>
<organism evidence="1 2">
    <name type="scientific">Rhizophagus irregularis</name>
    <dbReference type="NCBI Taxonomy" id="588596"/>
    <lineage>
        <taxon>Eukaryota</taxon>
        <taxon>Fungi</taxon>
        <taxon>Fungi incertae sedis</taxon>
        <taxon>Mucoromycota</taxon>
        <taxon>Glomeromycotina</taxon>
        <taxon>Glomeromycetes</taxon>
        <taxon>Glomerales</taxon>
        <taxon>Glomeraceae</taxon>
        <taxon>Rhizophagus</taxon>
    </lineage>
</organism>
<evidence type="ECO:0000313" key="2">
    <source>
        <dbReference type="Proteomes" id="UP000233469"/>
    </source>
</evidence>
<dbReference type="VEuPathDB" id="FungiDB:RhiirFUN_026797"/>
<dbReference type="EMBL" id="LLXL01000676">
    <property type="protein sequence ID" value="PKK69901.1"/>
    <property type="molecule type" value="Genomic_DNA"/>
</dbReference>
<name>A0A2N1N7S0_9GLOM</name>
<evidence type="ECO:0000313" key="1">
    <source>
        <dbReference type="EMBL" id="PKK69901.1"/>
    </source>
</evidence>
<reference evidence="1 2" key="1">
    <citation type="submission" date="2016-04" db="EMBL/GenBank/DDBJ databases">
        <title>Genome analyses suggest a sexual origin of heterokaryosis in a supposedly ancient asexual fungus.</title>
        <authorList>
            <person name="Ropars J."/>
            <person name="Sedzielewska K."/>
            <person name="Noel J."/>
            <person name="Charron P."/>
            <person name="Farinelli L."/>
            <person name="Marton T."/>
            <person name="Kruger M."/>
            <person name="Pelin A."/>
            <person name="Brachmann A."/>
            <person name="Corradi N."/>
        </authorList>
    </citation>
    <scope>NUCLEOTIDE SEQUENCE [LARGE SCALE GENOMIC DNA]</scope>
    <source>
        <strain evidence="1 2">C2</strain>
    </source>
</reference>
<dbReference type="AlphaFoldDB" id="A0A2N1N7S0"/>
<dbReference type="VEuPathDB" id="FungiDB:FUN_001195"/>